<keyword evidence="1" id="KW-0472">Membrane</keyword>
<evidence type="ECO:0000256" key="1">
    <source>
        <dbReference type="SAM" id="Phobius"/>
    </source>
</evidence>
<accession>A0AA48WGC6</accession>
<sequence>MKNLVSNDSGPVTEQQRVWAVRIAAGVAGTSVLATLAPIIWGAVSAGLGLIALALIGAVGVALFQALPLFGQKLENRLLAARKAEARANPIEQLQNFLLQKRQRVVAFKKAVVNIGAQIKSMSDMIEERKRQKPGYDASRQENAVKAMKEAHVLLVVKYKNAELALVQLSEVVEDKKFEWRFGQAGQAAIQNLNATSGQELLNQMLADEAFDSVRDNFNQVFSELEMEAEKLSSAKELSFDDGMSIDLSAIGIGSTEKVRR</sequence>
<keyword evidence="1" id="KW-0812">Transmembrane</keyword>
<protein>
    <recommendedName>
        <fullName evidence="4">5-bromo-4-chloroindolyl phosphate hydrolysis protein</fullName>
    </recommendedName>
</protein>
<keyword evidence="1" id="KW-1133">Transmembrane helix</keyword>
<name>A0AA48WGC6_9BURK</name>
<proteinExistence type="predicted"/>
<dbReference type="Proteomes" id="UP000662888">
    <property type="component" value="Chromosome"/>
</dbReference>
<dbReference type="RefSeq" id="WP_206090719.1">
    <property type="nucleotide sequence ID" value="NZ_CP065053.1"/>
</dbReference>
<reference evidence="2 3" key="1">
    <citation type="submission" date="2020-11" db="EMBL/GenBank/DDBJ databases">
        <authorList>
            <person name="Sun Q."/>
        </authorList>
    </citation>
    <scope>NUCLEOTIDE SEQUENCE [LARGE SCALE GENOMIC DNA]</scope>
    <source>
        <strain evidence="2 3">P8398</strain>
    </source>
</reference>
<evidence type="ECO:0000313" key="2">
    <source>
        <dbReference type="EMBL" id="QPI51082.1"/>
    </source>
</evidence>
<feature type="transmembrane region" description="Helical" evidence="1">
    <location>
        <begin position="47"/>
        <end position="70"/>
    </location>
</feature>
<feature type="transmembrane region" description="Helical" evidence="1">
    <location>
        <begin position="20"/>
        <end position="41"/>
    </location>
</feature>
<evidence type="ECO:0000313" key="3">
    <source>
        <dbReference type="Proteomes" id="UP000662888"/>
    </source>
</evidence>
<evidence type="ECO:0008006" key="4">
    <source>
        <dbReference type="Google" id="ProtNLM"/>
    </source>
</evidence>
<keyword evidence="3" id="KW-1185">Reference proteome</keyword>
<dbReference type="EMBL" id="CP065053">
    <property type="protein sequence ID" value="QPI51082.1"/>
    <property type="molecule type" value="Genomic_DNA"/>
</dbReference>
<organism evidence="2 3">
    <name type="scientific">Massilia antarctica</name>
    <dbReference type="NCBI Taxonomy" id="2765360"/>
    <lineage>
        <taxon>Bacteria</taxon>
        <taxon>Pseudomonadati</taxon>
        <taxon>Pseudomonadota</taxon>
        <taxon>Betaproteobacteria</taxon>
        <taxon>Burkholderiales</taxon>
        <taxon>Oxalobacteraceae</taxon>
        <taxon>Telluria group</taxon>
        <taxon>Massilia</taxon>
    </lineage>
</organism>
<gene>
    <name evidence="2" type="ORF">IV454_05910</name>
</gene>